<reference evidence="1 2" key="1">
    <citation type="submission" date="2009-12" db="EMBL/GenBank/DDBJ databases">
        <authorList>
            <person name="Lefebure T."/>
            <person name="Cornejo O.E."/>
            <person name="Pavinski Bitar P.D."/>
            <person name="Lang P."/>
            <person name="Stanhope M.J."/>
        </authorList>
    </citation>
    <scope>NUCLEOTIDE SEQUENCE [LARGE SCALE GENOMIC DNA]</scope>
    <source>
        <strain evidence="1 2">FA-1</strain>
    </source>
</reference>
<accession>A0ABP2R3F8</accession>
<proteinExistence type="predicted"/>
<comment type="caution">
    <text evidence="1">The sequence shown here is derived from an EMBL/GenBank/DDBJ whole genome shotgun (WGS) entry which is preliminary data.</text>
</comment>
<gene>
    <name evidence="1" type="ORF">SRA_00992</name>
</gene>
<dbReference type="EMBL" id="AJTZ01000003">
    <property type="protein sequence ID" value="EJN94916.1"/>
    <property type="molecule type" value="Genomic_DNA"/>
</dbReference>
<dbReference type="Proteomes" id="UP000007815">
    <property type="component" value="Unassembled WGS sequence"/>
</dbReference>
<protein>
    <submittedName>
        <fullName evidence="1">Uncharacterized protein</fullName>
    </submittedName>
</protein>
<keyword evidence="2" id="KW-1185">Reference proteome</keyword>
<sequence length="54" mass="6463">MLRKNKEPELTFLLLTKAQKAAGLFCYYQIYQHLGENSFYDSGQQRPLFLYEKE</sequence>
<evidence type="ECO:0000313" key="1">
    <source>
        <dbReference type="EMBL" id="EJN94916.1"/>
    </source>
</evidence>
<evidence type="ECO:0000313" key="2">
    <source>
        <dbReference type="Proteomes" id="UP000007815"/>
    </source>
</evidence>
<organism evidence="1 2">
    <name type="scientific">Streptococcus ratti FA-1 = DSM 20564</name>
    <dbReference type="NCBI Taxonomy" id="699248"/>
    <lineage>
        <taxon>Bacteria</taxon>
        <taxon>Bacillati</taxon>
        <taxon>Bacillota</taxon>
        <taxon>Bacilli</taxon>
        <taxon>Lactobacillales</taxon>
        <taxon>Streptococcaceae</taxon>
        <taxon>Streptococcus</taxon>
    </lineage>
</organism>
<name>A0ABP2R3F8_STRRT</name>